<evidence type="ECO:0000256" key="2">
    <source>
        <dbReference type="ARBA" id="ARBA00022475"/>
    </source>
</evidence>
<dbReference type="Proteomes" id="UP000474042">
    <property type="component" value="Unassembled WGS sequence"/>
</dbReference>
<evidence type="ECO:0000256" key="3">
    <source>
        <dbReference type="ARBA" id="ARBA00022692"/>
    </source>
</evidence>
<accession>A0A6L9ETR0</accession>
<keyword evidence="5 6" id="KW-0472">Membrane</keyword>
<feature type="transmembrane region" description="Helical" evidence="6">
    <location>
        <begin position="43"/>
        <end position="65"/>
    </location>
</feature>
<name>A0A6L9ETR0_CLOBU</name>
<evidence type="ECO:0000256" key="1">
    <source>
        <dbReference type="ARBA" id="ARBA00004651"/>
    </source>
</evidence>
<evidence type="ECO:0000256" key="6">
    <source>
        <dbReference type="SAM" id="Phobius"/>
    </source>
</evidence>
<reference evidence="7 8" key="1">
    <citation type="submission" date="2020-01" db="EMBL/GenBank/DDBJ databases">
        <title>Genome sequence of a 1,3-propanediol producer, Clostridium butyricum S3.</title>
        <authorList>
            <person name="Zhou J."/>
        </authorList>
    </citation>
    <scope>NUCLEOTIDE SEQUENCE [LARGE SCALE GENOMIC DNA]</scope>
    <source>
        <strain evidence="7 8">S3</strain>
    </source>
</reference>
<feature type="transmembrane region" description="Helical" evidence="6">
    <location>
        <begin position="179"/>
        <end position="198"/>
    </location>
</feature>
<dbReference type="GO" id="GO:0015171">
    <property type="term" value="F:amino acid transmembrane transporter activity"/>
    <property type="evidence" value="ECO:0007669"/>
    <property type="project" value="TreeGrafter"/>
</dbReference>
<keyword evidence="2" id="KW-1003">Cell membrane</keyword>
<keyword evidence="4 6" id="KW-1133">Transmembrane helix</keyword>
<feature type="transmembrane region" description="Helical" evidence="6">
    <location>
        <begin position="71"/>
        <end position="92"/>
    </location>
</feature>
<evidence type="ECO:0000313" key="7">
    <source>
        <dbReference type="EMBL" id="NAS19982.1"/>
    </source>
</evidence>
<gene>
    <name evidence="7" type="ORF">GND98_019745</name>
</gene>
<comment type="caution">
    <text evidence="7">The sequence shown here is derived from an EMBL/GenBank/DDBJ whole genome shotgun (WGS) entry which is preliminary data.</text>
</comment>
<dbReference type="Pfam" id="PF01810">
    <property type="entry name" value="LysE"/>
    <property type="match status" value="1"/>
</dbReference>
<comment type="subcellular location">
    <subcellularLocation>
        <location evidence="1">Cell membrane</location>
        <topology evidence="1">Multi-pass membrane protein</topology>
    </subcellularLocation>
</comment>
<dbReference type="GO" id="GO:0005886">
    <property type="term" value="C:plasma membrane"/>
    <property type="evidence" value="ECO:0007669"/>
    <property type="project" value="UniProtKB-SubCell"/>
</dbReference>
<feature type="transmembrane region" description="Helical" evidence="6">
    <location>
        <begin position="6"/>
        <end position="31"/>
    </location>
</feature>
<dbReference type="PANTHER" id="PTHR30086:SF20">
    <property type="entry name" value="ARGININE EXPORTER PROTEIN ARGO-RELATED"/>
    <property type="match status" value="1"/>
</dbReference>
<dbReference type="PANTHER" id="PTHR30086">
    <property type="entry name" value="ARGININE EXPORTER PROTEIN ARGO"/>
    <property type="match status" value="1"/>
</dbReference>
<dbReference type="RefSeq" id="WP_146869449.1">
    <property type="nucleotide sequence ID" value="NZ_BKBC01000144.1"/>
</dbReference>
<dbReference type="InterPro" id="IPR001123">
    <property type="entry name" value="LeuE-type"/>
</dbReference>
<protein>
    <submittedName>
        <fullName evidence="7">LysE family transporter</fullName>
    </submittedName>
</protein>
<proteinExistence type="predicted"/>
<evidence type="ECO:0000313" key="8">
    <source>
        <dbReference type="Proteomes" id="UP000474042"/>
    </source>
</evidence>
<feature type="transmembrane region" description="Helical" evidence="6">
    <location>
        <begin position="112"/>
        <end position="134"/>
    </location>
</feature>
<organism evidence="7 8">
    <name type="scientific">Clostridium butyricum</name>
    <dbReference type="NCBI Taxonomy" id="1492"/>
    <lineage>
        <taxon>Bacteria</taxon>
        <taxon>Bacillati</taxon>
        <taxon>Bacillota</taxon>
        <taxon>Clostridia</taxon>
        <taxon>Eubacteriales</taxon>
        <taxon>Clostridiaceae</taxon>
        <taxon>Clostridium</taxon>
    </lineage>
</organism>
<dbReference type="EMBL" id="WOFV02000141">
    <property type="protein sequence ID" value="NAS19982.1"/>
    <property type="molecule type" value="Genomic_DNA"/>
</dbReference>
<dbReference type="AlphaFoldDB" id="A0A6L9ETR0"/>
<sequence length="199" mass="22309">MPISLIPSFLFYCLVSGITPGPANLCSLSAALKYGRKDAIKQWRGLFVGYAVVSISSVFTIFFMGRLFHRYVNVLSLIGAIYIVYLAIHMLFSMKKQQTGENRSDCNFWSGFFVQVTNVKVMVFCLTALTAYVLPYTDSFWGLLIIGIFLPFTGPITNLAWIFTGVWLQKLFYNHEKTINIVMAASLLLCAISLIVGIL</sequence>
<evidence type="ECO:0000256" key="5">
    <source>
        <dbReference type="ARBA" id="ARBA00023136"/>
    </source>
</evidence>
<keyword evidence="3 6" id="KW-0812">Transmembrane</keyword>
<evidence type="ECO:0000256" key="4">
    <source>
        <dbReference type="ARBA" id="ARBA00022989"/>
    </source>
</evidence>
<feature type="transmembrane region" description="Helical" evidence="6">
    <location>
        <begin position="140"/>
        <end position="167"/>
    </location>
</feature>
<dbReference type="GO" id="GO:0033228">
    <property type="term" value="P:cysteine export across plasma membrane"/>
    <property type="evidence" value="ECO:0007669"/>
    <property type="project" value="TreeGrafter"/>
</dbReference>